<dbReference type="PRINTS" id="PR00019">
    <property type="entry name" value="LEURICHRPT"/>
</dbReference>
<sequence length="71" mass="7425">MVQSIDLSKNRLSGGVPATLAGCKNLYSLDLSANNLTGALPAGLFPQLDVLTSLNISGNELDEDILQTSVH</sequence>
<dbReference type="Proteomes" id="UP000604825">
    <property type="component" value="Unassembled WGS sequence"/>
</dbReference>
<keyword evidence="6" id="KW-1133">Transmembrane helix</keyword>
<evidence type="ECO:0000256" key="3">
    <source>
        <dbReference type="ARBA" id="ARBA00022475"/>
    </source>
</evidence>
<dbReference type="EMBL" id="CAJGYO010000011">
    <property type="protein sequence ID" value="CAD6259576.1"/>
    <property type="molecule type" value="Genomic_DNA"/>
</dbReference>
<keyword evidence="5" id="KW-0732">Signal</keyword>
<accession>A0A811QFJ7</accession>
<evidence type="ECO:0000256" key="4">
    <source>
        <dbReference type="ARBA" id="ARBA00022692"/>
    </source>
</evidence>
<keyword evidence="7" id="KW-0472">Membrane</keyword>
<evidence type="ECO:0000256" key="1">
    <source>
        <dbReference type="ARBA" id="ARBA00004251"/>
    </source>
</evidence>
<dbReference type="GO" id="GO:0005886">
    <property type="term" value="C:plasma membrane"/>
    <property type="evidence" value="ECO:0007669"/>
    <property type="project" value="UniProtKB-SubCell"/>
</dbReference>
<organism evidence="10 11">
    <name type="scientific">Miscanthus lutarioriparius</name>
    <dbReference type="NCBI Taxonomy" id="422564"/>
    <lineage>
        <taxon>Eukaryota</taxon>
        <taxon>Viridiplantae</taxon>
        <taxon>Streptophyta</taxon>
        <taxon>Embryophyta</taxon>
        <taxon>Tracheophyta</taxon>
        <taxon>Spermatophyta</taxon>
        <taxon>Magnoliopsida</taxon>
        <taxon>Liliopsida</taxon>
        <taxon>Poales</taxon>
        <taxon>Poaceae</taxon>
        <taxon>PACMAD clade</taxon>
        <taxon>Panicoideae</taxon>
        <taxon>Andropogonodae</taxon>
        <taxon>Andropogoneae</taxon>
        <taxon>Saccharinae</taxon>
        <taxon>Miscanthus</taxon>
    </lineage>
</organism>
<evidence type="ECO:0000256" key="5">
    <source>
        <dbReference type="ARBA" id="ARBA00022729"/>
    </source>
</evidence>
<comment type="caution">
    <text evidence="10">The sequence shown here is derived from an EMBL/GenBank/DDBJ whole genome shotgun (WGS) entry which is preliminary data.</text>
</comment>
<keyword evidence="8" id="KW-0675">Receptor</keyword>
<evidence type="ECO:0000256" key="2">
    <source>
        <dbReference type="ARBA" id="ARBA00009592"/>
    </source>
</evidence>
<dbReference type="InterPro" id="IPR032675">
    <property type="entry name" value="LRR_dom_sf"/>
</dbReference>
<dbReference type="InterPro" id="IPR001611">
    <property type="entry name" value="Leu-rich_rpt"/>
</dbReference>
<proteinExistence type="inferred from homology"/>
<keyword evidence="9" id="KW-0325">Glycoprotein</keyword>
<dbReference type="Gene3D" id="3.80.10.10">
    <property type="entry name" value="Ribonuclease Inhibitor"/>
    <property type="match status" value="1"/>
</dbReference>
<comment type="subcellular location">
    <subcellularLocation>
        <location evidence="1">Cell membrane</location>
        <topology evidence="1">Single-pass type I membrane protein</topology>
    </subcellularLocation>
</comment>
<evidence type="ECO:0000256" key="6">
    <source>
        <dbReference type="ARBA" id="ARBA00022989"/>
    </source>
</evidence>
<evidence type="ECO:0000256" key="8">
    <source>
        <dbReference type="ARBA" id="ARBA00023170"/>
    </source>
</evidence>
<protein>
    <submittedName>
        <fullName evidence="10">Uncharacterized protein</fullName>
    </submittedName>
</protein>
<dbReference type="PANTHER" id="PTHR48052:SF8">
    <property type="entry name" value="LRR RECEPTOR-LIKE SERINE_THREONINE-PROTEIN KINASE FLS2"/>
    <property type="match status" value="1"/>
</dbReference>
<evidence type="ECO:0000313" key="10">
    <source>
        <dbReference type="EMBL" id="CAD6259576.1"/>
    </source>
</evidence>
<keyword evidence="3" id="KW-1003">Cell membrane</keyword>
<comment type="similarity">
    <text evidence="2">Belongs to the RLP family.</text>
</comment>
<keyword evidence="11" id="KW-1185">Reference proteome</keyword>
<evidence type="ECO:0000256" key="7">
    <source>
        <dbReference type="ARBA" id="ARBA00023136"/>
    </source>
</evidence>
<name>A0A811QFJ7_9POAL</name>
<evidence type="ECO:0000313" key="11">
    <source>
        <dbReference type="Proteomes" id="UP000604825"/>
    </source>
</evidence>
<reference evidence="10" key="1">
    <citation type="submission" date="2020-10" db="EMBL/GenBank/DDBJ databases">
        <authorList>
            <person name="Han B."/>
            <person name="Lu T."/>
            <person name="Zhao Q."/>
            <person name="Huang X."/>
            <person name="Zhao Y."/>
        </authorList>
    </citation>
    <scope>NUCLEOTIDE SEQUENCE</scope>
</reference>
<gene>
    <name evidence="10" type="ORF">NCGR_LOCUS43013</name>
</gene>
<evidence type="ECO:0000256" key="9">
    <source>
        <dbReference type="ARBA" id="ARBA00023180"/>
    </source>
</evidence>
<dbReference type="Pfam" id="PF13855">
    <property type="entry name" value="LRR_8"/>
    <property type="match status" value="1"/>
</dbReference>
<dbReference type="OrthoDB" id="1180923at2759"/>
<dbReference type="SUPFAM" id="SSF52058">
    <property type="entry name" value="L domain-like"/>
    <property type="match status" value="1"/>
</dbReference>
<keyword evidence="4" id="KW-0812">Transmembrane</keyword>
<dbReference type="AlphaFoldDB" id="A0A811QFJ7"/>
<dbReference type="PANTHER" id="PTHR48052">
    <property type="entry name" value="UNNAMED PRODUCT"/>
    <property type="match status" value="1"/>
</dbReference>